<sequence>MSKVHPAEIRFVLASKSAIRAELLRGAGLEVEIVPANVDERGLEAAWSGAGPDVVARNLAQEKAVAVSLSCPGCLVIGADQTLALGAERFSKAADLLEARARLLRLRGRTHTLHSGFALARDGAVLRAGVASAHLTMRTFSEAFLDAYLARAGEAILTSVGCYQLEHLGVTLFEAIEGDYFTILGLPLLALLAALRQEGLIED</sequence>
<dbReference type="PANTHER" id="PTHR43213:SF5">
    <property type="entry name" value="BIFUNCTIONAL DTTP_UTP PYROPHOSPHATASE_METHYLTRANSFERASE PROTEIN-RELATED"/>
    <property type="match status" value="1"/>
</dbReference>
<comment type="caution">
    <text evidence="5">The sequence shown here is derived from an EMBL/GenBank/DDBJ whole genome shotgun (WGS) entry which is preliminary data.</text>
</comment>
<dbReference type="InterPro" id="IPR003697">
    <property type="entry name" value="Maf-like"/>
</dbReference>
<evidence type="ECO:0000313" key="5">
    <source>
        <dbReference type="EMBL" id="MDQ0468064.1"/>
    </source>
</evidence>
<dbReference type="PANTHER" id="PTHR43213">
    <property type="entry name" value="BIFUNCTIONAL DTTP/UTP PYROPHOSPHATASE/METHYLTRANSFERASE PROTEIN-RELATED"/>
    <property type="match status" value="1"/>
</dbReference>
<dbReference type="InterPro" id="IPR029001">
    <property type="entry name" value="ITPase-like_fam"/>
</dbReference>
<evidence type="ECO:0000256" key="3">
    <source>
        <dbReference type="ARBA" id="ARBA00023080"/>
    </source>
</evidence>
<dbReference type="Pfam" id="PF02545">
    <property type="entry name" value="Maf"/>
    <property type="match status" value="1"/>
</dbReference>
<dbReference type="Proteomes" id="UP001242480">
    <property type="component" value="Unassembled WGS sequence"/>
</dbReference>
<keyword evidence="6" id="KW-1185">Reference proteome</keyword>
<comment type="similarity">
    <text evidence="4">Belongs to the Maf family.</text>
</comment>
<comment type="function">
    <text evidence="4">Nucleoside triphosphate pyrophosphatase. May have a dual role in cell division arrest and in preventing the incorporation of modified nucleotides into cellular nucleic acids.</text>
</comment>
<comment type="catalytic activity">
    <reaction evidence="4">
        <text>a 2'-deoxyribonucleoside 5'-triphosphate + H2O = a 2'-deoxyribonucleoside 5'-phosphate + diphosphate + H(+)</text>
        <dbReference type="Rhea" id="RHEA:44644"/>
        <dbReference type="ChEBI" id="CHEBI:15377"/>
        <dbReference type="ChEBI" id="CHEBI:15378"/>
        <dbReference type="ChEBI" id="CHEBI:33019"/>
        <dbReference type="ChEBI" id="CHEBI:61560"/>
        <dbReference type="ChEBI" id="CHEBI:65317"/>
        <dbReference type="EC" id="3.6.1.9"/>
    </reaction>
</comment>
<comment type="cofactor">
    <cofactor evidence="1 4">
        <name>a divalent metal cation</name>
        <dbReference type="ChEBI" id="CHEBI:60240"/>
    </cofactor>
</comment>
<proteinExistence type="inferred from homology"/>
<keyword evidence="4" id="KW-0963">Cytoplasm</keyword>
<comment type="caution">
    <text evidence="4">Lacks conserved residue(s) required for the propagation of feature annotation.</text>
</comment>
<evidence type="ECO:0000256" key="2">
    <source>
        <dbReference type="ARBA" id="ARBA00022801"/>
    </source>
</evidence>
<name>A0ABU0J1F2_9HYPH</name>
<dbReference type="Gene3D" id="3.90.950.10">
    <property type="match status" value="1"/>
</dbReference>
<comment type="subcellular location">
    <subcellularLocation>
        <location evidence="4">Cytoplasm</location>
    </subcellularLocation>
</comment>
<organism evidence="5 6">
    <name type="scientific">Labrys wisconsinensis</name>
    <dbReference type="NCBI Taxonomy" id="425677"/>
    <lineage>
        <taxon>Bacteria</taxon>
        <taxon>Pseudomonadati</taxon>
        <taxon>Pseudomonadota</taxon>
        <taxon>Alphaproteobacteria</taxon>
        <taxon>Hyphomicrobiales</taxon>
        <taxon>Xanthobacteraceae</taxon>
        <taxon>Labrys</taxon>
    </lineage>
</organism>
<dbReference type="RefSeq" id="WP_307268610.1">
    <property type="nucleotide sequence ID" value="NZ_JAUSVX010000001.1"/>
</dbReference>
<evidence type="ECO:0000256" key="4">
    <source>
        <dbReference type="HAMAP-Rule" id="MF_00528"/>
    </source>
</evidence>
<dbReference type="SUPFAM" id="SSF52972">
    <property type="entry name" value="ITPase-like"/>
    <property type="match status" value="1"/>
</dbReference>
<gene>
    <name evidence="5" type="ORF">QO011_001059</name>
</gene>
<dbReference type="EMBL" id="JAUSVX010000001">
    <property type="protein sequence ID" value="MDQ0468064.1"/>
    <property type="molecule type" value="Genomic_DNA"/>
</dbReference>
<dbReference type="PIRSF" id="PIRSF006305">
    <property type="entry name" value="Maf"/>
    <property type="match status" value="1"/>
</dbReference>
<feature type="active site" description="Proton acceptor" evidence="4">
    <location>
        <position position="80"/>
    </location>
</feature>
<accession>A0ABU0J1F2</accession>
<protein>
    <recommendedName>
        <fullName evidence="4">Nucleoside triphosphate pyrophosphatase</fullName>
        <ecNumber evidence="4">3.6.1.9</ecNumber>
    </recommendedName>
    <alternativeName>
        <fullName evidence="4">Nucleotide pyrophosphatase</fullName>
        <shortName evidence="4">Nucleotide PPase</shortName>
    </alternativeName>
</protein>
<reference evidence="5 6" key="1">
    <citation type="submission" date="2023-07" db="EMBL/GenBank/DDBJ databases">
        <title>Genomic Encyclopedia of Type Strains, Phase IV (KMG-IV): sequencing the most valuable type-strain genomes for metagenomic binning, comparative biology and taxonomic classification.</title>
        <authorList>
            <person name="Goeker M."/>
        </authorList>
    </citation>
    <scope>NUCLEOTIDE SEQUENCE [LARGE SCALE GENOMIC DNA]</scope>
    <source>
        <strain evidence="5 6">DSM 19619</strain>
    </source>
</reference>
<keyword evidence="3 4" id="KW-0546">Nucleotide metabolism</keyword>
<evidence type="ECO:0000256" key="1">
    <source>
        <dbReference type="ARBA" id="ARBA00001968"/>
    </source>
</evidence>
<comment type="catalytic activity">
    <reaction evidence="4">
        <text>a ribonucleoside 5'-triphosphate + H2O = a ribonucleoside 5'-phosphate + diphosphate + H(+)</text>
        <dbReference type="Rhea" id="RHEA:23996"/>
        <dbReference type="ChEBI" id="CHEBI:15377"/>
        <dbReference type="ChEBI" id="CHEBI:15378"/>
        <dbReference type="ChEBI" id="CHEBI:33019"/>
        <dbReference type="ChEBI" id="CHEBI:58043"/>
        <dbReference type="ChEBI" id="CHEBI:61557"/>
        <dbReference type="EC" id="3.6.1.9"/>
    </reaction>
</comment>
<keyword evidence="2 4" id="KW-0378">Hydrolase</keyword>
<evidence type="ECO:0000313" key="6">
    <source>
        <dbReference type="Proteomes" id="UP001242480"/>
    </source>
</evidence>
<dbReference type="HAMAP" id="MF_00528">
    <property type="entry name" value="Maf"/>
    <property type="match status" value="1"/>
</dbReference>
<dbReference type="EC" id="3.6.1.9" evidence="4"/>